<feature type="active site" description="Cysteine persulfide intermediate" evidence="3">
    <location>
        <position position="118"/>
    </location>
</feature>
<comment type="function">
    <text evidence="3">Required for formate dehydrogenase (FDH) activity. Acts as a sulfur carrier protein that transfers sulfur from IscS to the molybdenum cofactor prior to its insertion into FDH.</text>
</comment>
<dbReference type="EMBL" id="QZCW01000003">
    <property type="protein sequence ID" value="MCW5322464.1"/>
    <property type="molecule type" value="Genomic_DNA"/>
</dbReference>
<dbReference type="SUPFAM" id="SSF53927">
    <property type="entry name" value="Cytidine deaminase-like"/>
    <property type="match status" value="1"/>
</dbReference>
<proteinExistence type="inferred from homology"/>
<keyword evidence="1 3" id="KW-0963">Cytoplasm</keyword>
<dbReference type="NCBIfam" id="TIGR00129">
    <property type="entry name" value="fdhD_narQ"/>
    <property type="match status" value="1"/>
</dbReference>
<dbReference type="Proteomes" id="UP001208935">
    <property type="component" value="Unassembled WGS sequence"/>
</dbReference>
<organism evidence="4 5">
    <name type="scientific">Verminephrobacter aporrectodeae subsp. tuberculatae</name>
    <dbReference type="NCBI Taxonomy" id="1110392"/>
    <lineage>
        <taxon>Bacteria</taxon>
        <taxon>Pseudomonadati</taxon>
        <taxon>Pseudomonadota</taxon>
        <taxon>Betaproteobacteria</taxon>
        <taxon>Burkholderiales</taxon>
        <taxon>Comamonadaceae</taxon>
        <taxon>Verminephrobacter</taxon>
    </lineage>
</organism>
<comment type="similarity">
    <text evidence="3">Belongs to the FdhD family.</text>
</comment>
<evidence type="ECO:0000313" key="4">
    <source>
        <dbReference type="EMBL" id="MCW5322464.1"/>
    </source>
</evidence>
<accession>A0ABT3KVU3</accession>
<dbReference type="PIRSF" id="PIRSF015626">
    <property type="entry name" value="FdhD"/>
    <property type="match status" value="1"/>
</dbReference>
<gene>
    <name evidence="3 4" type="primary">fdhD</name>
    <name evidence="4" type="ORF">D5039_15270</name>
</gene>
<name>A0ABT3KVU3_9BURK</name>
<comment type="caution">
    <text evidence="4">The sequence shown here is derived from an EMBL/GenBank/DDBJ whole genome shotgun (WGS) entry which is preliminary data.</text>
</comment>
<comment type="subcellular location">
    <subcellularLocation>
        <location evidence="3">Cytoplasm</location>
    </subcellularLocation>
</comment>
<dbReference type="Pfam" id="PF02634">
    <property type="entry name" value="FdhD-NarQ"/>
    <property type="match status" value="1"/>
</dbReference>
<protein>
    <recommendedName>
        <fullName evidence="3">Sulfur carrier protein FdhD</fullName>
    </recommendedName>
</protein>
<evidence type="ECO:0000313" key="5">
    <source>
        <dbReference type="Proteomes" id="UP001208935"/>
    </source>
</evidence>
<reference evidence="5" key="1">
    <citation type="submission" date="2023-07" db="EMBL/GenBank/DDBJ databases">
        <title>Verminephrobacter genomes.</title>
        <authorList>
            <person name="Lund M.B."/>
        </authorList>
    </citation>
    <scope>NUCLEOTIDE SEQUENCE [LARGE SCALE GENOMIC DNA]</scope>
    <source>
        <strain evidence="5">AtM5-05</strain>
    </source>
</reference>
<sequence>MKPMDLPLRRSAGSRPVAVDRLRGGRAIATQDCVAEEVPVALEYNGVSHAVMLATPADLEDFGLGFSLTEDIVDRASDIRGIDVVAGPHGITVRIDVASACFVRLKERRRNLAGRSGCGLCGMESLPEAVRAPPVLRSAAAFPAHTLLDALHALRGGLQPLHEATGATHAAGFGDASGQLLLVREDVGRHNALDKLIGALVREGHDVARGFIVSSSRASYEMASKTARSGATLLAAVSGVTGLAIDLAEAAGLALVGFARGDAMSIYSHAERVLWDRSHG</sequence>
<dbReference type="PANTHER" id="PTHR30592:SF1">
    <property type="entry name" value="SULFUR CARRIER PROTEIN FDHD"/>
    <property type="match status" value="1"/>
</dbReference>
<dbReference type="PANTHER" id="PTHR30592">
    <property type="entry name" value="FORMATE DEHYDROGENASE"/>
    <property type="match status" value="1"/>
</dbReference>
<dbReference type="RefSeq" id="WP_265282727.1">
    <property type="nucleotide sequence ID" value="NZ_QZCW01000003.1"/>
</dbReference>
<dbReference type="Gene3D" id="3.40.140.10">
    <property type="entry name" value="Cytidine Deaminase, domain 2"/>
    <property type="match status" value="1"/>
</dbReference>
<keyword evidence="2 3" id="KW-0501">Molybdenum cofactor biosynthesis</keyword>
<evidence type="ECO:0000256" key="1">
    <source>
        <dbReference type="ARBA" id="ARBA00022490"/>
    </source>
</evidence>
<dbReference type="InterPro" id="IPR016193">
    <property type="entry name" value="Cytidine_deaminase-like"/>
</dbReference>
<comment type="caution">
    <text evidence="3">Lacks conserved residue(s) required for the propagation of feature annotation.</text>
</comment>
<evidence type="ECO:0000256" key="3">
    <source>
        <dbReference type="HAMAP-Rule" id="MF_00187"/>
    </source>
</evidence>
<dbReference type="InterPro" id="IPR003786">
    <property type="entry name" value="FdhD"/>
</dbReference>
<keyword evidence="5" id="KW-1185">Reference proteome</keyword>
<dbReference type="Gene3D" id="3.10.20.10">
    <property type="match status" value="1"/>
</dbReference>
<dbReference type="HAMAP" id="MF_00187">
    <property type="entry name" value="FdhD"/>
    <property type="match status" value="1"/>
</dbReference>
<evidence type="ECO:0000256" key="2">
    <source>
        <dbReference type="ARBA" id="ARBA00023150"/>
    </source>
</evidence>